<reference evidence="2 3" key="1">
    <citation type="submission" date="2017-03" db="EMBL/GenBank/DDBJ databases">
        <title>Paenibacillus larvae genome sequencing.</title>
        <authorList>
            <person name="Dingman D.W."/>
        </authorList>
    </citation>
    <scope>NUCLEOTIDE SEQUENCE [LARGE SCALE GENOMIC DNA]</scope>
    <source>
        <strain evidence="2 3">SAG 10367</strain>
    </source>
</reference>
<evidence type="ECO:0000313" key="3">
    <source>
        <dbReference type="Proteomes" id="UP000192727"/>
    </source>
</evidence>
<name>A0A1V0UQ77_9BACL</name>
<feature type="chain" id="PRO_5012437342" evidence="1">
    <location>
        <begin position="31"/>
        <end position="141"/>
    </location>
</feature>
<evidence type="ECO:0000313" key="2">
    <source>
        <dbReference type="EMBL" id="ARF67291.1"/>
    </source>
</evidence>
<gene>
    <name evidence="2" type="ORF">B7C51_04805</name>
</gene>
<dbReference type="AlphaFoldDB" id="A0A1V0UQ77"/>
<dbReference type="EMBL" id="CP020557">
    <property type="protein sequence ID" value="ARF67291.1"/>
    <property type="molecule type" value="Genomic_DNA"/>
</dbReference>
<feature type="signal peptide" evidence="1">
    <location>
        <begin position="1"/>
        <end position="30"/>
    </location>
</feature>
<sequence>MIRMLTKKKHQILVFLSMVLTLTLSPNAYAHIQSNCNQLTVCKKSIFTSSDSFVQSEAIYLKAGQAFDFGFNNYGSKHNIGYGIYRYPDYTLVYGPKLVSARVKSDWNSYGQAPTDGYYYIRAQCGGTGQTGCNGYAWIAK</sequence>
<accession>A0A1V0UQ77</accession>
<dbReference type="Proteomes" id="UP000192727">
    <property type="component" value="Chromosome"/>
</dbReference>
<proteinExistence type="predicted"/>
<dbReference type="RefSeq" id="WP_083038934.1">
    <property type="nucleotide sequence ID" value="NZ_CP020557.1"/>
</dbReference>
<protein>
    <submittedName>
        <fullName evidence="2">Uncharacterized protein</fullName>
    </submittedName>
</protein>
<evidence type="ECO:0000256" key="1">
    <source>
        <dbReference type="SAM" id="SignalP"/>
    </source>
</evidence>
<organism evidence="2 3">
    <name type="scientific">Paenibacillus larvae subsp. pulvifaciens</name>
    <dbReference type="NCBI Taxonomy" id="1477"/>
    <lineage>
        <taxon>Bacteria</taxon>
        <taxon>Bacillati</taxon>
        <taxon>Bacillota</taxon>
        <taxon>Bacilli</taxon>
        <taxon>Bacillales</taxon>
        <taxon>Paenibacillaceae</taxon>
        <taxon>Paenibacillus</taxon>
    </lineage>
</organism>
<keyword evidence="1" id="KW-0732">Signal</keyword>